<dbReference type="GO" id="GO:0016787">
    <property type="term" value="F:hydrolase activity"/>
    <property type="evidence" value="ECO:0007669"/>
    <property type="project" value="UniProtKB-KW"/>
</dbReference>
<organism evidence="2 3">
    <name type="scientific">Vallitalea pronyensis</name>
    <dbReference type="NCBI Taxonomy" id="1348613"/>
    <lineage>
        <taxon>Bacteria</taxon>
        <taxon>Bacillati</taxon>
        <taxon>Bacillota</taxon>
        <taxon>Clostridia</taxon>
        <taxon>Lachnospirales</taxon>
        <taxon>Vallitaleaceae</taxon>
        <taxon>Vallitalea</taxon>
    </lineage>
</organism>
<evidence type="ECO:0000313" key="3">
    <source>
        <dbReference type="Proteomes" id="UP000683246"/>
    </source>
</evidence>
<dbReference type="PANTHER" id="PTHR22946">
    <property type="entry name" value="DIENELACTONE HYDROLASE DOMAIN-CONTAINING PROTEIN-RELATED"/>
    <property type="match status" value="1"/>
</dbReference>
<dbReference type="Gene3D" id="3.40.50.1820">
    <property type="entry name" value="alpha/beta hydrolase"/>
    <property type="match status" value="1"/>
</dbReference>
<proteinExistence type="predicted"/>
<sequence>MNNKPNEQIRTMPMNRIIPSGLDVCDYEVLMKAYENGGNFAEICEQLGDQARLKADKAVEEGHLLTARSFYLRATAVYRVGQYTIIPDNEAKIRMYRKLIDSYTEAAKGFDPPIQKVEIPYGDYTMVGWLRLPKDADNNCPLIISIGGADGWREEHHNHTEFYVERGMAVLMIDGPGQGETRLFNKNYMPLDVEKALDAVVEYMYNDDRVGINIGMVGWSFGGYLVARTAAYSKKLKAVAFSGGSYNPKEILIFLPNFTHVFKALTGKNDEDVFKMLDKMNMKDRCENITAPLLIIHGKPDPIFSVEGVQRIHDEASSTDKTIKIWEDGNHCVSNHYLEVLTTISDWFADRLKS</sequence>
<dbReference type="InterPro" id="IPR050261">
    <property type="entry name" value="FrsA_esterase"/>
</dbReference>
<dbReference type="AlphaFoldDB" id="A0A8J8MNR3"/>
<dbReference type="SUPFAM" id="SSF53474">
    <property type="entry name" value="alpha/beta-Hydrolases"/>
    <property type="match status" value="1"/>
</dbReference>
<protein>
    <submittedName>
        <fullName evidence="2">Alpha/beta hydrolase</fullName>
    </submittedName>
</protein>
<dbReference type="InterPro" id="IPR010520">
    <property type="entry name" value="FrsA-like"/>
</dbReference>
<keyword evidence="1 2" id="KW-0378">Hydrolase</keyword>
<accession>A0A8J8MNR3</accession>
<dbReference type="RefSeq" id="WP_212695270.1">
    <property type="nucleotide sequence ID" value="NZ_CP058649.1"/>
</dbReference>
<evidence type="ECO:0000313" key="2">
    <source>
        <dbReference type="EMBL" id="QUI24578.1"/>
    </source>
</evidence>
<dbReference type="PANTHER" id="PTHR22946:SF12">
    <property type="entry name" value="CONIDIAL PIGMENT BIOSYNTHESIS PROTEIN AYG1 (AFU_ORTHOLOGUE AFUA_2G17550)"/>
    <property type="match status" value="1"/>
</dbReference>
<dbReference type="KEGG" id="vpy:HZI73_20730"/>
<keyword evidence="3" id="KW-1185">Reference proteome</keyword>
<dbReference type="EMBL" id="CP058649">
    <property type="protein sequence ID" value="QUI24578.1"/>
    <property type="molecule type" value="Genomic_DNA"/>
</dbReference>
<name>A0A8J8MNR3_9FIRM</name>
<dbReference type="Proteomes" id="UP000683246">
    <property type="component" value="Chromosome"/>
</dbReference>
<dbReference type="InterPro" id="IPR029058">
    <property type="entry name" value="AB_hydrolase_fold"/>
</dbReference>
<evidence type="ECO:0000256" key="1">
    <source>
        <dbReference type="ARBA" id="ARBA00022801"/>
    </source>
</evidence>
<dbReference type="Pfam" id="PF06500">
    <property type="entry name" value="FrsA-like"/>
    <property type="match status" value="1"/>
</dbReference>
<reference evidence="2" key="1">
    <citation type="submission" date="2020-07" db="EMBL/GenBank/DDBJ databases">
        <title>Vallitalea pronyensis genome.</title>
        <authorList>
            <person name="Postec A."/>
        </authorList>
    </citation>
    <scope>NUCLEOTIDE SEQUENCE</scope>
    <source>
        <strain evidence="2">FatNI3</strain>
    </source>
</reference>
<gene>
    <name evidence="2" type="ORF">HZI73_20730</name>
</gene>